<gene>
    <name evidence="4" type="ORF">PLOB_00000794</name>
</gene>
<dbReference type="Pfam" id="PF02437">
    <property type="entry name" value="Ski_Sno_DHD"/>
    <property type="match status" value="2"/>
</dbReference>
<evidence type="ECO:0000313" key="5">
    <source>
        <dbReference type="Proteomes" id="UP001159405"/>
    </source>
</evidence>
<reference evidence="4 5" key="1">
    <citation type="submission" date="2022-05" db="EMBL/GenBank/DDBJ databases">
        <authorList>
            <consortium name="Genoscope - CEA"/>
            <person name="William W."/>
        </authorList>
    </citation>
    <scope>NUCLEOTIDE SEQUENCE [LARGE SCALE GENOMIC DNA]</scope>
</reference>
<protein>
    <recommendedName>
        <fullName evidence="3">SKI/SNO/DAC domain-containing protein</fullName>
    </recommendedName>
</protein>
<organism evidence="4 5">
    <name type="scientific">Porites lobata</name>
    <dbReference type="NCBI Taxonomy" id="104759"/>
    <lineage>
        <taxon>Eukaryota</taxon>
        <taxon>Metazoa</taxon>
        <taxon>Cnidaria</taxon>
        <taxon>Anthozoa</taxon>
        <taxon>Hexacorallia</taxon>
        <taxon>Scleractinia</taxon>
        <taxon>Fungiina</taxon>
        <taxon>Poritidae</taxon>
        <taxon>Porites</taxon>
    </lineage>
</organism>
<evidence type="ECO:0000313" key="4">
    <source>
        <dbReference type="EMBL" id="CAH3042984.1"/>
    </source>
</evidence>
<dbReference type="InterPro" id="IPR037000">
    <property type="entry name" value="Ski_DNA-bd_sf"/>
</dbReference>
<feature type="non-terminal residue" evidence="4">
    <location>
        <position position="937"/>
    </location>
</feature>
<dbReference type="EMBL" id="CALNXK010000010">
    <property type="protein sequence ID" value="CAH3042984.1"/>
    <property type="molecule type" value="Genomic_DNA"/>
</dbReference>
<dbReference type="CDD" id="cd21074">
    <property type="entry name" value="DHD_Ski_Sno_Dac"/>
    <property type="match status" value="1"/>
</dbReference>
<feature type="domain" description="SKI/SNO/DAC" evidence="3">
    <location>
        <begin position="7"/>
        <end position="83"/>
    </location>
</feature>
<evidence type="ECO:0000259" key="3">
    <source>
        <dbReference type="Pfam" id="PF02437"/>
    </source>
</evidence>
<dbReference type="InterPro" id="IPR003380">
    <property type="entry name" value="SKI/SNO/DAC"/>
</dbReference>
<feature type="domain" description="SKI/SNO/DAC" evidence="3">
    <location>
        <begin position="306"/>
        <end position="384"/>
    </location>
</feature>
<accession>A0ABN8N4R0</accession>
<proteinExistence type="predicted"/>
<feature type="coiled-coil region" evidence="1">
    <location>
        <begin position="849"/>
        <end position="922"/>
    </location>
</feature>
<sequence length="937" mass="104620">TSPVLSVRQFYLNGNNIIIFSDLCQVVLKTWGSYNNLYNLLKKHGIGTCRFDHFQLRWLKNSGFVNLQVKNCSFIIQKDFYQILHKYDEENNTDRAKRIQLSSPITMNNLTNTNPQSQGGKKYGNNDILAVGRKTSSQSSGSSVHNTYTYFSTDGDQDFVTLSEAYRLFETKFRRPDLLNLVLHNLKIDVCKLTANEMARVDTNAGVICNDDTLRELYITREDFEQVLQYPSALLDTSPTTVSSGHLEALSTSMAKKGNNTEAHNSAGLVSNSSSTTSETPVLSDTGNFLESGIAKESSSATSCVIRTCLVGGEVVVCVPDLRKVVIDLYGQSVQVGSLMHRLGIPTHRFSSMILKHLKGHNILSSRATLCTYITKADAERLLKMYHMCNRSENQSEDPPRIEWSEPIILANDFNATRGDHLASPQKQQCVQAELKVPLFIINQQVVVAMPDVHRAVQLLNGNSVQLRYNLDKLGIIKHKYSYSDVLHLKVLGHINRPSVCTYITRADFDVLLQFYTTSANEYKLKLIELQEPVVVERMESNNYSDSTFSSGAGEEVEDEDETNKDQVDEYSISDLYKVFVGDDLDSTQSSQNNTDDNLQEQISQCKSLPTSVSILPSSQLNIVNPDSDNEAVSDECQESTTTYKIVSPSLSDAGSFSISELVTHPSTTVSSHVSSVSPQPSGTPDGGHVCVKAVEGEEHSKNISPPATSVFLVGIRPTVESPKVVSKETHTVTGTHVVHPSPSLGTILPASGLRDAHFGVITERVPSIPTDYNIHSTCATTSSRYGVMPSVGLSPTSCGHCHQSSKRPTEDLVSHPRVFEQPAKKCRVSHEDLLKTLQRKETEMKILHDAYQGQIKQERENRLAMQQELDRLKDSNTALLKNIERKELEMQILHDSYKLQMDSERKRREELENEVFHLRGEYNVPMTCYEMKARPM</sequence>
<keyword evidence="5" id="KW-1185">Reference proteome</keyword>
<dbReference type="SUPFAM" id="SSF46955">
    <property type="entry name" value="Putative DNA-binding domain"/>
    <property type="match status" value="2"/>
</dbReference>
<dbReference type="InterPro" id="IPR009061">
    <property type="entry name" value="DNA-bd_dom_put_sf"/>
</dbReference>
<dbReference type="Proteomes" id="UP001159405">
    <property type="component" value="Unassembled WGS sequence"/>
</dbReference>
<feature type="non-terminal residue" evidence="4">
    <location>
        <position position="1"/>
    </location>
</feature>
<comment type="caution">
    <text evidence="4">The sequence shown here is derived from an EMBL/GenBank/DDBJ whole genome shotgun (WGS) entry which is preliminary data.</text>
</comment>
<keyword evidence="1" id="KW-0175">Coiled coil</keyword>
<feature type="region of interest" description="Disordered" evidence="2">
    <location>
        <begin position="544"/>
        <end position="568"/>
    </location>
</feature>
<name>A0ABN8N4R0_9CNID</name>
<dbReference type="Gene3D" id="3.10.260.20">
    <property type="entry name" value="Ski"/>
    <property type="match status" value="3"/>
</dbReference>
<evidence type="ECO:0000256" key="1">
    <source>
        <dbReference type="SAM" id="Coils"/>
    </source>
</evidence>
<evidence type="ECO:0000256" key="2">
    <source>
        <dbReference type="SAM" id="MobiDB-lite"/>
    </source>
</evidence>